<dbReference type="AlphaFoldDB" id="A0AAV7IAH0"/>
<gene>
    <name evidence="2" type="ORF">KQX54_017902</name>
</gene>
<name>A0AAV7IAH0_COTGL</name>
<dbReference type="EMBL" id="JAHXZJ010002237">
    <property type="protein sequence ID" value="KAH0547241.1"/>
    <property type="molecule type" value="Genomic_DNA"/>
</dbReference>
<keyword evidence="3" id="KW-1185">Reference proteome</keyword>
<evidence type="ECO:0000256" key="1">
    <source>
        <dbReference type="SAM" id="Phobius"/>
    </source>
</evidence>
<reference evidence="2 3" key="1">
    <citation type="journal article" date="2021" name="J. Hered.">
        <title>A chromosome-level genome assembly of the parasitoid wasp, Cotesia glomerata (Hymenoptera: Braconidae).</title>
        <authorList>
            <person name="Pinto B.J."/>
            <person name="Weis J.J."/>
            <person name="Gamble T."/>
            <person name="Ode P.J."/>
            <person name="Paul R."/>
            <person name="Zaspel J.M."/>
        </authorList>
    </citation>
    <scope>NUCLEOTIDE SEQUENCE [LARGE SCALE GENOMIC DNA]</scope>
    <source>
        <strain evidence="2">CgM1</strain>
    </source>
</reference>
<proteinExistence type="predicted"/>
<dbReference type="Proteomes" id="UP000826195">
    <property type="component" value="Unassembled WGS sequence"/>
</dbReference>
<protein>
    <submittedName>
        <fullName evidence="2">Uncharacterized protein</fullName>
    </submittedName>
</protein>
<keyword evidence="1" id="KW-0472">Membrane</keyword>
<keyword evidence="1" id="KW-1133">Transmembrane helix</keyword>
<accession>A0AAV7IAH0</accession>
<sequence length="260" mass="29936">MNLITLTVRNNNNINYGFIDCDNSAIKRKSCYFRGKKEEPVVSWPPERKQSFLLLRLEIFKMEAPLLANKPTLVRRVSDLLKDGSQSTPLLFNNPSIQKLRHCCQNLNLFPYLLYSLGSKTSTEKFTLTQLIQRITDKIFLLYASVYASIRQRAHRAHSHNPQAAREKSPSKLSEEYFQQHSARPSAKKPHSLLIYAIYVSQVVLVTQLVTLLRIMFIGKFTPGFIFLFSAMLLLCCISMKVFFASNISQKVNRGKRKIE</sequence>
<feature type="transmembrane region" description="Helical" evidence="1">
    <location>
        <begin position="225"/>
        <end position="248"/>
    </location>
</feature>
<comment type="caution">
    <text evidence="2">The sequence shown here is derived from an EMBL/GenBank/DDBJ whole genome shotgun (WGS) entry which is preliminary data.</text>
</comment>
<keyword evidence="1" id="KW-0812">Transmembrane</keyword>
<evidence type="ECO:0000313" key="3">
    <source>
        <dbReference type="Proteomes" id="UP000826195"/>
    </source>
</evidence>
<organism evidence="2 3">
    <name type="scientific">Cotesia glomerata</name>
    <name type="common">Lepidopteran parasitic wasp</name>
    <name type="synonym">Apanteles glomeratus</name>
    <dbReference type="NCBI Taxonomy" id="32391"/>
    <lineage>
        <taxon>Eukaryota</taxon>
        <taxon>Metazoa</taxon>
        <taxon>Ecdysozoa</taxon>
        <taxon>Arthropoda</taxon>
        <taxon>Hexapoda</taxon>
        <taxon>Insecta</taxon>
        <taxon>Pterygota</taxon>
        <taxon>Neoptera</taxon>
        <taxon>Endopterygota</taxon>
        <taxon>Hymenoptera</taxon>
        <taxon>Apocrita</taxon>
        <taxon>Ichneumonoidea</taxon>
        <taxon>Braconidae</taxon>
        <taxon>Microgastrinae</taxon>
        <taxon>Cotesia</taxon>
    </lineage>
</organism>
<evidence type="ECO:0000313" key="2">
    <source>
        <dbReference type="EMBL" id="KAH0547241.1"/>
    </source>
</evidence>
<feature type="transmembrane region" description="Helical" evidence="1">
    <location>
        <begin position="193"/>
        <end position="219"/>
    </location>
</feature>